<feature type="compositionally biased region" description="Polar residues" evidence="6">
    <location>
        <begin position="376"/>
        <end position="395"/>
    </location>
</feature>
<dbReference type="PANTHER" id="PTHR12346:SF0">
    <property type="entry name" value="SIN3A, ISOFORM G"/>
    <property type="match status" value="1"/>
</dbReference>
<evidence type="ECO:0000256" key="2">
    <source>
        <dbReference type="ARBA" id="ARBA00022491"/>
    </source>
</evidence>
<evidence type="ECO:0000256" key="3">
    <source>
        <dbReference type="ARBA" id="ARBA00022737"/>
    </source>
</evidence>
<dbReference type="Pfam" id="PF02671">
    <property type="entry name" value="PAH"/>
    <property type="match status" value="3"/>
</dbReference>
<keyword evidence="7" id="KW-0472">Membrane</keyword>
<evidence type="ECO:0000313" key="9">
    <source>
        <dbReference type="EMBL" id="THH20510.1"/>
    </source>
</evidence>
<feature type="compositionally biased region" description="Low complexity" evidence="6">
    <location>
        <begin position="2354"/>
        <end position="2364"/>
    </location>
</feature>
<keyword evidence="3" id="KW-0677">Repeat</keyword>
<dbReference type="GO" id="GO:0000122">
    <property type="term" value="P:negative regulation of transcription by RNA polymerase II"/>
    <property type="evidence" value="ECO:0007669"/>
    <property type="project" value="TreeGrafter"/>
</dbReference>
<feature type="compositionally biased region" description="Basic and acidic residues" evidence="6">
    <location>
        <begin position="1302"/>
        <end position="1325"/>
    </location>
</feature>
<dbReference type="SUPFAM" id="SSF47762">
    <property type="entry name" value="PAH2 domain"/>
    <property type="match status" value="3"/>
</dbReference>
<feature type="region of interest" description="Disordered" evidence="6">
    <location>
        <begin position="576"/>
        <end position="635"/>
    </location>
</feature>
<feature type="compositionally biased region" description="Low complexity" evidence="6">
    <location>
        <begin position="2049"/>
        <end position="2080"/>
    </location>
</feature>
<keyword evidence="7" id="KW-1133">Transmembrane helix</keyword>
<keyword evidence="4 5" id="KW-0539">Nucleus</keyword>
<evidence type="ECO:0000256" key="7">
    <source>
        <dbReference type="SAM" id="Phobius"/>
    </source>
</evidence>
<organism evidence="9 10">
    <name type="scientific">Bondarzewia mesenterica</name>
    <dbReference type="NCBI Taxonomy" id="1095465"/>
    <lineage>
        <taxon>Eukaryota</taxon>
        <taxon>Fungi</taxon>
        <taxon>Dikarya</taxon>
        <taxon>Basidiomycota</taxon>
        <taxon>Agaricomycotina</taxon>
        <taxon>Agaricomycetes</taxon>
        <taxon>Russulales</taxon>
        <taxon>Bondarzewiaceae</taxon>
        <taxon>Bondarzewia</taxon>
    </lineage>
</organism>
<feature type="region of interest" description="Disordered" evidence="6">
    <location>
        <begin position="767"/>
        <end position="845"/>
    </location>
</feature>
<feature type="compositionally biased region" description="Polar residues" evidence="6">
    <location>
        <begin position="2081"/>
        <end position="2095"/>
    </location>
</feature>
<evidence type="ECO:0000256" key="4">
    <source>
        <dbReference type="ARBA" id="ARBA00023242"/>
    </source>
</evidence>
<dbReference type="InterPro" id="IPR003822">
    <property type="entry name" value="PAH"/>
</dbReference>
<dbReference type="InterPro" id="IPR031693">
    <property type="entry name" value="Sin3_C"/>
</dbReference>
<dbReference type="GO" id="GO:0010628">
    <property type="term" value="P:positive regulation of gene expression"/>
    <property type="evidence" value="ECO:0007669"/>
    <property type="project" value="UniProtKB-ARBA"/>
</dbReference>
<dbReference type="PROSITE" id="PS51477">
    <property type="entry name" value="PAH"/>
    <property type="match status" value="2"/>
</dbReference>
<feature type="region of interest" description="Disordered" evidence="6">
    <location>
        <begin position="2035"/>
        <end position="2383"/>
    </location>
</feature>
<dbReference type="Pfam" id="PF08295">
    <property type="entry name" value="Sin3_corepress"/>
    <property type="match status" value="1"/>
</dbReference>
<gene>
    <name evidence="9" type="ORF">EW146_g864</name>
</gene>
<evidence type="ECO:0000256" key="5">
    <source>
        <dbReference type="PROSITE-ProRule" id="PRU00810"/>
    </source>
</evidence>
<proteinExistence type="predicted"/>
<dbReference type="FunFam" id="1.20.1160.11:FF:000003">
    <property type="entry name" value="Paired amphipathic helix SIN3-like protein"/>
    <property type="match status" value="1"/>
</dbReference>
<comment type="caution">
    <text evidence="9">The sequence shown here is derived from an EMBL/GenBank/DDBJ whole genome shotgun (WGS) entry which is preliminary data.</text>
</comment>
<feature type="region of interest" description="Disordered" evidence="6">
    <location>
        <begin position="422"/>
        <end position="468"/>
    </location>
</feature>
<feature type="compositionally biased region" description="Pro residues" evidence="6">
    <location>
        <begin position="830"/>
        <end position="839"/>
    </location>
</feature>
<dbReference type="Proteomes" id="UP000310158">
    <property type="component" value="Unassembled WGS sequence"/>
</dbReference>
<evidence type="ECO:0000313" key="10">
    <source>
        <dbReference type="Proteomes" id="UP000310158"/>
    </source>
</evidence>
<dbReference type="InterPro" id="IPR036600">
    <property type="entry name" value="PAH_sf"/>
</dbReference>
<keyword evidence="10" id="KW-1185">Reference proteome</keyword>
<feature type="region of interest" description="Disordered" evidence="6">
    <location>
        <begin position="1728"/>
        <end position="1771"/>
    </location>
</feature>
<sequence>MDTHLWRKFAIWFLCVIQGLAGLILSVLATTLSYLNPALREKPAPIVEHIQEYASHRRTFSSTAVPSESSRPPSHIGPSRIIPLPDAYPPISALAKYTCAGGDRPSSFPNLSKPTSPTTSADLRTRPTSLTTIEYPDSRPAFFGELEPSSSTAPETILGGFISHPLDEECTQLIRGIAVHTDSESSFPRLCSPLFLLEDELELCRCVSLPTESRFHKATDTTLRHYTSPLHPVTSLPEGDHHARKLKRADIFRQRLRRCPSITHLSKWKAVHFPRKKSKKRTSYSPAPVARTHPYEAPFDICEQDDTVEVQVVAYTAVILHASHSVMDVSTSHTQLSPPRPPLSLPSVITTEPALNSTSSDPAPSVRDAPSPPKPTTASQTETSRSSPARSPQTFMVGNLKGYDLLNSVHELRVADAALRGLSRPRSRAASSAPFGGAKSATPVPNTSGDGSNVLGPGTPRPGDGGRPLNVTDALSYLDAVKIQFAEKPDVYNQFLDIMKDFKSQLIDTPGVIARVSMLFQGNPVLIQGFNTFLPPGYHINCSTDPQDINLITVTTPSGTTTSTINPAPRAALMNASPFGPPLPQLNAPLQSLPNISSAPSSRPGSSHSRPLTAPIYYDTPMPYSPGAQGSSTTAHAASVLNNLGNHNQHPVEKTPQSGEFDHAIQYLNKIKTRYPDDPNTYKQFLEILQIYRKEQQSYLKEVKDPQAIEHREQRMMQDVYVQVQVLFKDAPDLLSEFKDFLPEITGTSIMSGNLIGILPHPQAPSSAVGSVWSHEAGGRKDALPPSRRRKRELAKESQRAEPVRDSRKKQRLAKQPKGRGQSPTFTSIPAPPASPPRPSHLRQSTAFSTQTLSAIHAHEPFNWLGTTMPAPPHGPSLATQDEQLFFDRTKRMLEDRDTWDEFLKLLNMYSKDIIDTKQLITSAELYLGRGDLLAQFKVLLNWDDKQGSVEYGPPFSIRTGPPEPIPPLPEDDGGGPSYRRLPESEARLATSGRGQLARSVLNDEWISHPTWASEESGFVTHKKNSFEEVIHRCEDERHEYQIHLEGITRTIALLEPLSTRIEDMSNEERATLRLKPDLGGESKCIYQRTLRKVYGKEAGNEIYQALQDCPSVAVPVVVQRLKQKCEDWRRAQKEWGITWRQIESKNFYKSLDHLGINFKANDKKNITTKSFVAEIESLKAEQAQARDMEKKPPFIFGSLGFQLEYAFDDTAVLHDSLKLIYSYLDHNQNVYSQQERRSVEKFLRSFVPTLCMYPLPEFNAACGPLDQDDDSGDEPLGGADGSDDAGSHRGGRRTGGGVHPGDLRKKLLKTAQEKSTGRRGRESHSATASRAASPDGVHSRGSHISTPDSVQLPGDVRDGASSRPTTAVDVWIRESVSEDIARIRDAPVNKTWVPNRIECDSIKFADTHHGSIIACVQLLYSRLSTCKEVGDKHAKQKYKHVLANPVAVELGLEDTQGPSAVLDQILETMQDHAPPSEDTNVLYMYLLDACEKLFSNEMDQATFEEHMRWFFGTKAFLLYTIDKIIAALIKQVQTIVADNKCQELWHFLKKARAEEMFTRQEIMRYRRAAEGHVGSDDNLYRIEWDPAPKKMRIQLVGTDEASVDDEWTSWNRWREYVDSFVMEHPTEWMSGTGNGPLPSSRPVFMKRHLTSDDLPSGAGVVEGDLRIRISMGTYKLFYEAGTEDVVWRRRGREEEETLRVRATARDEERRRSRLRHAWLGTIAPSMAKPVSLPAEPGPSSPYSHRHTHPPGRSARRKRPRREQSLSARSPSSGVLTLLAAISASSATAQGLPLDAQHTALPFLYPYIDNKHSQSEPIPLVPVHPELGVGRPTPTASRKLESRSSVPDKYVKGSDGLWRKTSDWTLYGSTICTPPCSTAVETGAPGVNDQLNPTTNQTTSSSQSTATSMIDTFDLDTLPTGWKPSGTEERDLTTVILPLSLILACFIIGLIVSCVFWRRRRKRQLPKDVEKKLRRRHRIYDRGSDDEDSESIRQAKASQKKWAKAANRWRANIRHSMRRRRTTRTVSSISTFHVNELQSEDAEQESRETSASISRSPSRASTSTSHSSRSITVDSSSTPSQVAPSLSNSEHFQSATPPPAAISNSVESPSHPPAYRPSSSGPQMDRNISRRRLSDSPSYHSPIPSSSKSPFPISLPDADDLDIEGDRDSSLTPPSRIGHVATDDKAILARMVAMASAPPPGEDAEFSSHVTPSVPPLDGYDSDIPPEVFSSPSLPPISPSDARPPYSPSRSGLPPLPTKGKMAAPRYDDYPYTFEQDLDIAGVEPEPGPSAPPFEESPSAPAFVISIGPSAPPLDVDDVDPPGALFGAAPPLWEDNDEMTHSEESSSPAVELAPSVPRSEVPSDPSDPPVPDDGMVTTPARPP</sequence>
<feature type="compositionally biased region" description="Low complexity" evidence="6">
    <location>
        <begin position="422"/>
        <end position="438"/>
    </location>
</feature>
<feature type="region of interest" description="Disordered" evidence="6">
    <location>
        <begin position="1692"/>
        <end position="1711"/>
    </location>
</feature>
<feature type="region of interest" description="Disordered" evidence="6">
    <location>
        <begin position="331"/>
        <end position="395"/>
    </location>
</feature>
<dbReference type="GO" id="GO:0003714">
    <property type="term" value="F:transcription corepressor activity"/>
    <property type="evidence" value="ECO:0007669"/>
    <property type="project" value="InterPro"/>
</dbReference>
<name>A0A4S4MBV1_9AGAM</name>
<feature type="compositionally biased region" description="Low complexity" evidence="6">
    <location>
        <begin position="597"/>
        <end position="611"/>
    </location>
</feature>
<evidence type="ECO:0000256" key="6">
    <source>
        <dbReference type="SAM" id="MobiDB-lite"/>
    </source>
</evidence>
<feature type="domain" description="Histone deacetylase interacting" evidence="8">
    <location>
        <begin position="971"/>
        <end position="1072"/>
    </location>
</feature>
<feature type="region of interest" description="Disordered" evidence="6">
    <location>
        <begin position="952"/>
        <end position="981"/>
    </location>
</feature>
<keyword evidence="7" id="KW-0812">Transmembrane</keyword>
<reference evidence="9 10" key="1">
    <citation type="submission" date="2019-02" db="EMBL/GenBank/DDBJ databases">
        <title>Genome sequencing of the rare red list fungi Bondarzewia mesenterica.</title>
        <authorList>
            <person name="Buettner E."/>
            <person name="Kellner H."/>
        </authorList>
    </citation>
    <scope>NUCLEOTIDE SEQUENCE [LARGE SCALE GENOMIC DNA]</scope>
    <source>
        <strain evidence="9 10">DSM 108281</strain>
    </source>
</reference>
<feature type="compositionally biased region" description="Basic residues" evidence="6">
    <location>
        <begin position="807"/>
        <end position="818"/>
    </location>
</feature>
<comment type="subcellular location">
    <subcellularLocation>
        <location evidence="1 5">Nucleus</location>
    </subcellularLocation>
</comment>
<dbReference type="InterPro" id="IPR039774">
    <property type="entry name" value="Sin3-like"/>
</dbReference>
<dbReference type="FunFam" id="1.20.1160.11:FF:000001">
    <property type="entry name" value="Paired amphipathic helix protein Sin3"/>
    <property type="match status" value="1"/>
</dbReference>
<dbReference type="InterPro" id="IPR013194">
    <property type="entry name" value="HDAC_interact_dom"/>
</dbReference>
<dbReference type="SMART" id="SM00761">
    <property type="entry name" value="HDAC_interact"/>
    <property type="match status" value="1"/>
</dbReference>
<dbReference type="Gene3D" id="1.20.1160.11">
    <property type="entry name" value="Paired amphipathic helix"/>
    <property type="match status" value="3"/>
</dbReference>
<evidence type="ECO:0000256" key="1">
    <source>
        <dbReference type="ARBA" id="ARBA00004123"/>
    </source>
</evidence>
<protein>
    <recommendedName>
        <fullName evidence="8">Histone deacetylase interacting domain-containing protein</fullName>
    </recommendedName>
</protein>
<evidence type="ECO:0000259" key="8">
    <source>
        <dbReference type="SMART" id="SM00761"/>
    </source>
</evidence>
<feature type="region of interest" description="Disordered" evidence="6">
    <location>
        <begin position="1824"/>
        <end position="1847"/>
    </location>
</feature>
<dbReference type="OrthoDB" id="10265969at2759"/>
<dbReference type="EMBL" id="SGPL01000020">
    <property type="protein sequence ID" value="THH20510.1"/>
    <property type="molecule type" value="Genomic_DNA"/>
</dbReference>
<feature type="region of interest" description="Disordered" evidence="6">
    <location>
        <begin position="1264"/>
        <end position="1366"/>
    </location>
</feature>
<keyword evidence="2" id="KW-0678">Repressor</keyword>
<feature type="compositionally biased region" description="Low complexity" evidence="6">
    <location>
        <begin position="2135"/>
        <end position="2156"/>
    </location>
</feature>
<feature type="compositionally biased region" description="Polar residues" evidence="6">
    <location>
        <begin position="348"/>
        <end position="362"/>
    </location>
</feature>
<feature type="compositionally biased region" description="Low complexity" evidence="6">
    <location>
        <begin position="2321"/>
        <end position="2332"/>
    </location>
</feature>
<dbReference type="PANTHER" id="PTHR12346">
    <property type="entry name" value="SIN3B-RELATED"/>
    <property type="match status" value="1"/>
</dbReference>
<feature type="compositionally biased region" description="Basic and acidic residues" evidence="6">
    <location>
        <begin position="794"/>
        <end position="806"/>
    </location>
</feature>
<feature type="compositionally biased region" description="Low complexity" evidence="6">
    <location>
        <begin position="2293"/>
        <end position="2303"/>
    </location>
</feature>
<accession>A0A4S4MBV1</accession>
<feature type="compositionally biased region" description="Basic residues" evidence="6">
    <location>
        <begin position="1744"/>
        <end position="1761"/>
    </location>
</feature>
<dbReference type="Pfam" id="PF16879">
    <property type="entry name" value="Sin3a_C"/>
    <property type="match status" value="1"/>
</dbReference>
<dbReference type="GO" id="GO:0033698">
    <property type="term" value="C:Rpd3L complex"/>
    <property type="evidence" value="ECO:0007669"/>
    <property type="project" value="UniProtKB-ARBA"/>
</dbReference>
<feature type="transmembrane region" description="Helical" evidence="7">
    <location>
        <begin position="1935"/>
        <end position="1957"/>
    </location>
</feature>